<evidence type="ECO:0000313" key="16">
    <source>
        <dbReference type="EMBL" id="CAB3364406.1"/>
    </source>
</evidence>
<dbReference type="Proteomes" id="UP000494165">
    <property type="component" value="Unassembled WGS sequence"/>
</dbReference>
<evidence type="ECO:0000256" key="9">
    <source>
        <dbReference type="ARBA" id="ARBA00023136"/>
    </source>
</evidence>
<dbReference type="AlphaFoldDB" id="A0A8S1BXG6"/>
<dbReference type="InterPro" id="IPR048285">
    <property type="entry name" value="Integrin_alpha_Ig-like_2"/>
</dbReference>
<feature type="compositionally biased region" description="Low complexity" evidence="14">
    <location>
        <begin position="927"/>
        <end position="943"/>
    </location>
</feature>
<protein>
    <recommendedName>
        <fullName evidence="15">Integrin alpha second immunoglobulin-like domain-containing protein</fullName>
    </recommendedName>
</protein>
<dbReference type="PANTHER" id="PTHR23220">
    <property type="entry name" value="INTEGRIN ALPHA"/>
    <property type="match status" value="1"/>
</dbReference>
<reference evidence="16 17" key="1">
    <citation type="submission" date="2020-04" db="EMBL/GenBank/DDBJ databases">
        <authorList>
            <person name="Alioto T."/>
            <person name="Alioto T."/>
            <person name="Gomez Garrido J."/>
        </authorList>
    </citation>
    <scope>NUCLEOTIDE SEQUENCE [LARGE SCALE GENOMIC DNA]</scope>
</reference>
<keyword evidence="17" id="KW-1185">Reference proteome</keyword>
<feature type="repeat" description="FG-GAP" evidence="12">
    <location>
        <begin position="349"/>
        <end position="412"/>
    </location>
</feature>
<comment type="subcellular location">
    <subcellularLocation>
        <location evidence="1 13">Membrane</location>
        <topology evidence="1 13">Single-pass type I membrane protein</topology>
    </subcellularLocation>
</comment>
<dbReference type="GO" id="GO:0009897">
    <property type="term" value="C:external side of plasma membrane"/>
    <property type="evidence" value="ECO:0007669"/>
    <property type="project" value="TreeGrafter"/>
</dbReference>
<dbReference type="GO" id="GO:0007229">
    <property type="term" value="P:integrin-mediated signaling pathway"/>
    <property type="evidence" value="ECO:0007669"/>
    <property type="project" value="UniProtKB-KW"/>
</dbReference>
<dbReference type="SMART" id="SM00191">
    <property type="entry name" value="Int_alpha"/>
    <property type="match status" value="6"/>
</dbReference>
<evidence type="ECO:0000256" key="6">
    <source>
        <dbReference type="ARBA" id="ARBA00022889"/>
    </source>
</evidence>
<evidence type="ECO:0000256" key="14">
    <source>
        <dbReference type="SAM" id="MobiDB-lite"/>
    </source>
</evidence>
<keyword evidence="3 13" id="KW-0812">Transmembrane</keyword>
<evidence type="ECO:0000256" key="12">
    <source>
        <dbReference type="PROSITE-ProRule" id="PRU00803"/>
    </source>
</evidence>
<proteinExistence type="inferred from homology"/>
<feature type="repeat" description="FG-GAP" evidence="12">
    <location>
        <begin position="415"/>
        <end position="471"/>
    </location>
</feature>
<keyword evidence="7 13" id="KW-1133">Transmembrane helix</keyword>
<dbReference type="GO" id="GO:0008305">
    <property type="term" value="C:integrin complex"/>
    <property type="evidence" value="ECO:0007669"/>
    <property type="project" value="InterPro"/>
</dbReference>
<evidence type="ECO:0000256" key="11">
    <source>
        <dbReference type="ARBA" id="ARBA00023180"/>
    </source>
</evidence>
<dbReference type="Gene3D" id="2.60.40.1530">
    <property type="entry name" value="ntegrin, alpha v. Chain A, domain 4"/>
    <property type="match status" value="1"/>
</dbReference>
<evidence type="ECO:0000256" key="10">
    <source>
        <dbReference type="ARBA" id="ARBA00023170"/>
    </source>
</evidence>
<comment type="similarity">
    <text evidence="2 13">Belongs to the integrin alpha chain family.</text>
</comment>
<feature type="transmembrane region" description="Helical" evidence="13">
    <location>
        <begin position="1063"/>
        <end position="1087"/>
    </location>
</feature>
<evidence type="ECO:0000256" key="8">
    <source>
        <dbReference type="ARBA" id="ARBA00023037"/>
    </source>
</evidence>
<keyword evidence="11" id="KW-0325">Glycoprotein</keyword>
<dbReference type="Gene3D" id="2.60.40.1510">
    <property type="entry name" value="ntegrin, alpha v. Chain A, domain 3"/>
    <property type="match status" value="1"/>
</dbReference>
<evidence type="ECO:0000256" key="1">
    <source>
        <dbReference type="ARBA" id="ARBA00004479"/>
    </source>
</evidence>
<evidence type="ECO:0000256" key="7">
    <source>
        <dbReference type="ARBA" id="ARBA00022989"/>
    </source>
</evidence>
<comment type="caution">
    <text evidence="16">The sequence shown here is derived from an EMBL/GenBank/DDBJ whole genome shotgun (WGS) entry which is preliminary data.</text>
</comment>
<accession>A0A8S1BXG6</accession>
<evidence type="ECO:0000256" key="4">
    <source>
        <dbReference type="ARBA" id="ARBA00022729"/>
    </source>
</evidence>
<keyword evidence="8 13" id="KW-0401">Integrin</keyword>
<dbReference type="Gene3D" id="2.60.40.1460">
    <property type="entry name" value="Integrin domains. Chain A, domain 2"/>
    <property type="match status" value="1"/>
</dbReference>
<keyword evidence="6 13" id="KW-0130">Cell adhesion</keyword>
<dbReference type="OrthoDB" id="5573735at2759"/>
<dbReference type="GO" id="GO:0007160">
    <property type="term" value="P:cell-matrix adhesion"/>
    <property type="evidence" value="ECO:0007669"/>
    <property type="project" value="TreeGrafter"/>
</dbReference>
<dbReference type="Gene3D" id="2.130.10.130">
    <property type="entry name" value="Integrin alpha, N-terminal"/>
    <property type="match status" value="1"/>
</dbReference>
<sequence length="1137" mass="124788">MARLSQFPFECTHDKQRDVARKRKGGLLPQNVQTQYGGDCHCFIMLCQTLGTLAIFAFIRVQIHAFNLDLNSPVVYQSNQPGDYFGFSLALYPGSSEPNDVPWMMVGAPKANDSRIAEHGVVYKCKIKDGCSKINFAYLGNSEVQTNWAKSLLGSAMDMTADRYVVCSPNLKFRLLGDNVRYRMYGICFWGTPKDLDNNNILTPLQSRNGFMDTVDRVIPLYYWGQAGLSTALYKSSGGLHELLIGAPSVYNWIGSVVSYRDDSDLSGGLAKRRRRVPLNVFNIGPHIPNPKNDLQIWKFGYVGYAVAVGNFFAQSEVAYVAGAPSTQPAGKVFVYTVTIGIDQKPTFIMKQVLEGKLIGEKFGTSVAAGDINGDGLDDLVIGAPYFNSASYESQNEGKVVTYFGSHTQNFWTPKLNPEIIGTVRNGRLGTTIACLGDLDLDGKKDFAIAAPYEGSGVVYIYYGSTNGLYESQKVVGSEINPQISRFGFGISRAQDLDKNNYGDIAIGAYKSGTVVLLRASPVVDIVPRINILGEKLREDTKGFQAEVCVRYDGQHPPPQIKITMRLTMDPGNYRIYRENADQTLTTTENTFDIKYPEFCRRIQFVLKNDIKNRIAPIEILGEFSIAKNSSKRVPINIGGDNRVLGQDGFCSQCPVVRFNPNTGNNQVIRSASIGFDHGCRIENQCEADLSLTTQFVDPSNPGEQITNFIVGEANNVLLRIFLQNKGDPAFNTKVSVKVPDLMVSLPPNCNLNATSKVYDCDAGNPLKNVSRVLDFVIDIQKSIDKQNVDLEVEIIVETATKVANPRLLTAKPRLVLGYEADVTVYGTAKEVDYRFELKTESKAEATSKVSPAFKIKMEKVGKSPLQDVALKVNIPVSSGSTKFVHLSPPQFYIGSKLLSCQPNEFIQQSEVKSEVREKAPDGLQQPAADASLPSSPASALGGSRRKRQTGTLGSAEFQWDTEKYPLNRTLFINCSQSQWACTQLICTGPLLLGNVPAELDLKLNLDMSQIESDLGQSDIIAFSATATVEVITPKSVKQPTVQYPDVAFVTAILLRRAPAGKVATWVIVISAIGGILLLVILVTALTKAGFFQRKTRDELLLKKRQTQMAAAGAAMSPEDDLGENNVVFDDEPSNKG</sequence>
<feature type="region of interest" description="Disordered" evidence="14">
    <location>
        <begin position="912"/>
        <end position="955"/>
    </location>
</feature>
<organism evidence="16 17">
    <name type="scientific">Cloeon dipterum</name>
    <dbReference type="NCBI Taxonomy" id="197152"/>
    <lineage>
        <taxon>Eukaryota</taxon>
        <taxon>Metazoa</taxon>
        <taxon>Ecdysozoa</taxon>
        <taxon>Arthropoda</taxon>
        <taxon>Hexapoda</taxon>
        <taxon>Insecta</taxon>
        <taxon>Pterygota</taxon>
        <taxon>Palaeoptera</taxon>
        <taxon>Ephemeroptera</taxon>
        <taxon>Pisciforma</taxon>
        <taxon>Baetidae</taxon>
        <taxon>Cloeon</taxon>
    </lineage>
</organism>
<dbReference type="SUPFAM" id="SSF69179">
    <property type="entry name" value="Integrin domains"/>
    <property type="match status" value="2"/>
</dbReference>
<evidence type="ECO:0000256" key="2">
    <source>
        <dbReference type="ARBA" id="ARBA00008054"/>
    </source>
</evidence>
<keyword evidence="4" id="KW-0732">Signal</keyword>
<feature type="repeat" description="FG-GAP" evidence="12">
    <location>
        <begin position="71"/>
        <end position="134"/>
    </location>
</feature>
<dbReference type="InterPro" id="IPR028994">
    <property type="entry name" value="Integrin_alpha_N"/>
</dbReference>
<dbReference type="InterPro" id="IPR000413">
    <property type="entry name" value="Integrin_alpha"/>
</dbReference>
<dbReference type="Pfam" id="PF20805">
    <property type="entry name" value="Integrin_A_Ig_2"/>
    <property type="match status" value="1"/>
</dbReference>
<evidence type="ECO:0000256" key="5">
    <source>
        <dbReference type="ARBA" id="ARBA00022737"/>
    </source>
</evidence>
<dbReference type="PROSITE" id="PS51470">
    <property type="entry name" value="FG_GAP"/>
    <property type="match status" value="4"/>
</dbReference>
<feature type="region of interest" description="Disordered" evidence="14">
    <location>
        <begin position="1112"/>
        <end position="1137"/>
    </location>
</feature>
<evidence type="ECO:0000259" key="15">
    <source>
        <dbReference type="Pfam" id="PF20805"/>
    </source>
</evidence>
<dbReference type="Pfam" id="PF01839">
    <property type="entry name" value="FG-GAP"/>
    <property type="match status" value="2"/>
</dbReference>
<dbReference type="PRINTS" id="PR01185">
    <property type="entry name" value="INTEGRINA"/>
</dbReference>
<dbReference type="GO" id="GO:0005178">
    <property type="term" value="F:integrin binding"/>
    <property type="evidence" value="ECO:0007669"/>
    <property type="project" value="TreeGrafter"/>
</dbReference>
<evidence type="ECO:0000256" key="3">
    <source>
        <dbReference type="ARBA" id="ARBA00022692"/>
    </source>
</evidence>
<evidence type="ECO:0000313" key="17">
    <source>
        <dbReference type="Proteomes" id="UP000494165"/>
    </source>
</evidence>
<dbReference type="InterPro" id="IPR032695">
    <property type="entry name" value="Integrin_dom_sf"/>
</dbReference>
<dbReference type="InterPro" id="IPR013517">
    <property type="entry name" value="FG-GAP"/>
</dbReference>
<dbReference type="GO" id="GO:0033627">
    <property type="term" value="P:cell adhesion mediated by integrin"/>
    <property type="evidence" value="ECO:0007669"/>
    <property type="project" value="TreeGrafter"/>
</dbReference>
<dbReference type="Gene3D" id="1.20.5.930">
    <property type="entry name" value="Bicelle-embedded integrin alpha(iib) transmembrane segment"/>
    <property type="match status" value="1"/>
</dbReference>
<dbReference type="SUPFAM" id="SSF69318">
    <property type="entry name" value="Integrin alpha N-terminal domain"/>
    <property type="match status" value="1"/>
</dbReference>
<keyword evidence="10 13" id="KW-0675">Receptor</keyword>
<gene>
    <name evidence="16" type="ORF">CLODIP_2_CD09251</name>
</gene>
<feature type="repeat" description="FG-GAP" evidence="12">
    <location>
        <begin position="473"/>
        <end position="535"/>
    </location>
</feature>
<feature type="compositionally biased region" description="Basic and acidic residues" evidence="14">
    <location>
        <begin position="912"/>
        <end position="921"/>
    </location>
</feature>
<dbReference type="PANTHER" id="PTHR23220:SF83">
    <property type="entry name" value="INTEGRIN ALPHA-PS3-RELATED"/>
    <property type="match status" value="1"/>
</dbReference>
<dbReference type="GO" id="GO:0007157">
    <property type="term" value="P:heterophilic cell-cell adhesion via plasma membrane cell adhesion molecules"/>
    <property type="evidence" value="ECO:0007669"/>
    <property type="project" value="UniProtKB-ARBA"/>
</dbReference>
<keyword evidence="9 13" id="KW-0472">Membrane</keyword>
<feature type="domain" description="Integrin alpha second immunoglobulin-like" evidence="15">
    <location>
        <begin position="680"/>
        <end position="802"/>
    </location>
</feature>
<keyword evidence="5" id="KW-0677">Repeat</keyword>
<dbReference type="EMBL" id="CADEPI010000016">
    <property type="protein sequence ID" value="CAB3364406.1"/>
    <property type="molecule type" value="Genomic_DNA"/>
</dbReference>
<name>A0A8S1BXG6_9INSE</name>
<dbReference type="InterPro" id="IPR013519">
    <property type="entry name" value="Int_alpha_beta-p"/>
</dbReference>
<evidence type="ECO:0000256" key="13">
    <source>
        <dbReference type="RuleBase" id="RU003762"/>
    </source>
</evidence>